<sequence length="82" mass="9090">MADTKGDSHAVYTFLRIYDSYNPDGLDIATLRNDQGYNSTITRNGRYWEASNNINGVRVIACVDDAGSDTCFKGSYIDNPNT</sequence>
<organism evidence="1 2">
    <name type="scientific">Streptomyces populi</name>
    <dbReference type="NCBI Taxonomy" id="2058924"/>
    <lineage>
        <taxon>Bacteria</taxon>
        <taxon>Bacillati</taxon>
        <taxon>Actinomycetota</taxon>
        <taxon>Actinomycetes</taxon>
        <taxon>Kitasatosporales</taxon>
        <taxon>Streptomycetaceae</taxon>
        <taxon>Streptomyces</taxon>
    </lineage>
</organism>
<evidence type="ECO:0000313" key="2">
    <source>
        <dbReference type="Proteomes" id="UP000236178"/>
    </source>
</evidence>
<dbReference type="OrthoDB" id="4244900at2"/>
<keyword evidence="2" id="KW-1185">Reference proteome</keyword>
<protein>
    <submittedName>
        <fullName evidence="1">Uncharacterized protein</fullName>
    </submittedName>
</protein>
<accession>A0A2I0SD43</accession>
<dbReference type="EMBL" id="PJOS01000144">
    <property type="protein sequence ID" value="PKT67836.1"/>
    <property type="molecule type" value="Genomic_DNA"/>
</dbReference>
<evidence type="ECO:0000313" key="1">
    <source>
        <dbReference type="EMBL" id="PKT67836.1"/>
    </source>
</evidence>
<reference evidence="1 2" key="1">
    <citation type="submission" date="2017-12" db="EMBL/GenBank/DDBJ databases">
        <title>Streptomyces populusis sp. nov., a novel endophytic actinobacterium isolated from stems of Populus adenopoda Maxim.</title>
        <authorList>
            <person name="Wang Z."/>
        </authorList>
    </citation>
    <scope>NUCLEOTIDE SEQUENCE [LARGE SCALE GENOMIC DNA]</scope>
    <source>
        <strain evidence="1 2">A249</strain>
    </source>
</reference>
<dbReference type="AlphaFoldDB" id="A0A2I0SD43"/>
<comment type="caution">
    <text evidence="1">The sequence shown here is derived from an EMBL/GenBank/DDBJ whole genome shotgun (WGS) entry which is preliminary data.</text>
</comment>
<name>A0A2I0SD43_9ACTN</name>
<gene>
    <name evidence="1" type="ORF">CW362_38285</name>
</gene>
<dbReference type="Proteomes" id="UP000236178">
    <property type="component" value="Unassembled WGS sequence"/>
</dbReference>
<proteinExistence type="predicted"/>